<evidence type="ECO:0000256" key="1">
    <source>
        <dbReference type="SAM" id="SignalP"/>
    </source>
</evidence>
<keyword evidence="3" id="KW-1185">Reference proteome</keyword>
<dbReference type="Proteomes" id="UP000654471">
    <property type="component" value="Unassembled WGS sequence"/>
</dbReference>
<sequence>MQRRFGILAMVCVMASAAMGTSTARAAPISLSAHPTTQAEIFATNNRALITDPADPRLKTRLARFDREVRHVIRANAARAGKSRLLNGVYWSSELKKTTYERSREFDVNRVSAAGLHHIAGLLAKQYHQESVLTFRCLPRTAPDAKAVDIEAPGVDTRRVHDALVADPVAREKLGGGSVTTGGRLILIAPRADLALARKFVTKLGVNWTTARVRYGAEEFVR</sequence>
<evidence type="ECO:0000313" key="2">
    <source>
        <dbReference type="EMBL" id="GGU43399.1"/>
    </source>
</evidence>
<protein>
    <recommendedName>
        <fullName evidence="4">Secreted protein</fullName>
    </recommendedName>
</protein>
<comment type="caution">
    <text evidence="2">The sequence shown here is derived from an EMBL/GenBank/DDBJ whole genome shotgun (WGS) entry which is preliminary data.</text>
</comment>
<feature type="chain" id="PRO_5045517512" description="Secreted protein" evidence="1">
    <location>
        <begin position="27"/>
        <end position="222"/>
    </location>
</feature>
<accession>A0ABQ2ULE7</accession>
<keyword evidence="1" id="KW-0732">Signal</keyword>
<proteinExistence type="predicted"/>
<feature type="signal peptide" evidence="1">
    <location>
        <begin position="1"/>
        <end position="26"/>
    </location>
</feature>
<gene>
    <name evidence="2" type="ORF">GCM10010211_03510</name>
</gene>
<reference evidence="3" key="1">
    <citation type="journal article" date="2019" name="Int. J. Syst. Evol. Microbiol.">
        <title>The Global Catalogue of Microorganisms (GCM) 10K type strain sequencing project: providing services to taxonomists for standard genome sequencing and annotation.</title>
        <authorList>
            <consortium name="The Broad Institute Genomics Platform"/>
            <consortium name="The Broad Institute Genome Sequencing Center for Infectious Disease"/>
            <person name="Wu L."/>
            <person name="Ma J."/>
        </authorList>
    </citation>
    <scope>NUCLEOTIDE SEQUENCE [LARGE SCALE GENOMIC DNA]</scope>
    <source>
        <strain evidence="3">JCM 3399</strain>
    </source>
</reference>
<dbReference type="EMBL" id="BMRP01000001">
    <property type="protein sequence ID" value="GGU43399.1"/>
    <property type="molecule type" value="Genomic_DNA"/>
</dbReference>
<evidence type="ECO:0000313" key="3">
    <source>
        <dbReference type="Proteomes" id="UP000654471"/>
    </source>
</evidence>
<evidence type="ECO:0008006" key="4">
    <source>
        <dbReference type="Google" id="ProtNLM"/>
    </source>
</evidence>
<dbReference type="RefSeq" id="WP_229851674.1">
    <property type="nucleotide sequence ID" value="NZ_BMRP01000001.1"/>
</dbReference>
<name>A0ABQ2ULE7_9ACTN</name>
<organism evidence="2 3">
    <name type="scientific">Streptomyces albospinus</name>
    <dbReference type="NCBI Taxonomy" id="285515"/>
    <lineage>
        <taxon>Bacteria</taxon>
        <taxon>Bacillati</taxon>
        <taxon>Actinomycetota</taxon>
        <taxon>Actinomycetes</taxon>
        <taxon>Kitasatosporales</taxon>
        <taxon>Streptomycetaceae</taxon>
        <taxon>Streptomyces</taxon>
    </lineage>
</organism>